<name>D2R9E3_PIRSD</name>
<dbReference type="EMBL" id="CP001848">
    <property type="protein sequence ID" value="ADB17693.1"/>
    <property type="molecule type" value="Genomic_DNA"/>
</dbReference>
<gene>
    <name evidence="3" type="ordered locus">Psta_3028</name>
</gene>
<evidence type="ECO:0000256" key="1">
    <source>
        <dbReference type="SAM" id="MobiDB-lite"/>
    </source>
</evidence>
<reference evidence="3 4" key="1">
    <citation type="journal article" date="2009" name="Stand. Genomic Sci.">
        <title>Complete genome sequence of Pirellula staleyi type strain (ATCC 27377).</title>
        <authorList>
            <person name="Clum A."/>
            <person name="Tindall B.J."/>
            <person name="Sikorski J."/>
            <person name="Ivanova N."/>
            <person name="Mavrommatis K."/>
            <person name="Lucas S."/>
            <person name="Glavina del Rio T."/>
            <person name="Nolan M."/>
            <person name="Chen F."/>
            <person name="Tice H."/>
            <person name="Pitluck S."/>
            <person name="Cheng J.F."/>
            <person name="Chertkov O."/>
            <person name="Brettin T."/>
            <person name="Han C."/>
            <person name="Detter J.C."/>
            <person name="Kuske C."/>
            <person name="Bruce D."/>
            <person name="Goodwin L."/>
            <person name="Ovchinikova G."/>
            <person name="Pati A."/>
            <person name="Mikhailova N."/>
            <person name="Chen A."/>
            <person name="Palaniappan K."/>
            <person name="Land M."/>
            <person name="Hauser L."/>
            <person name="Chang Y.J."/>
            <person name="Jeffries C.D."/>
            <person name="Chain P."/>
            <person name="Rohde M."/>
            <person name="Goker M."/>
            <person name="Bristow J."/>
            <person name="Eisen J.A."/>
            <person name="Markowitz V."/>
            <person name="Hugenholtz P."/>
            <person name="Kyrpides N.C."/>
            <person name="Klenk H.P."/>
            <person name="Lapidus A."/>
        </authorList>
    </citation>
    <scope>NUCLEOTIDE SEQUENCE [LARGE SCALE GENOMIC DNA]</scope>
    <source>
        <strain evidence="4">ATCC 27377 / DSM 6068 / ICPB 4128</strain>
    </source>
</reference>
<feature type="domain" description="Putative regulatory protein FmdB zinc ribbon" evidence="2">
    <location>
        <begin position="1"/>
        <end position="42"/>
    </location>
</feature>
<dbReference type="PANTHER" id="PTHR34404">
    <property type="entry name" value="REGULATORY PROTEIN, FMDB FAMILY"/>
    <property type="match status" value="1"/>
</dbReference>
<dbReference type="HOGENOM" id="CLU_136025_1_1_0"/>
<organism evidence="3 4">
    <name type="scientific">Pirellula staleyi (strain ATCC 27377 / DSM 6068 / ICPB 4128)</name>
    <name type="common">Pirella staleyi</name>
    <dbReference type="NCBI Taxonomy" id="530564"/>
    <lineage>
        <taxon>Bacteria</taxon>
        <taxon>Pseudomonadati</taxon>
        <taxon>Planctomycetota</taxon>
        <taxon>Planctomycetia</taxon>
        <taxon>Pirellulales</taxon>
        <taxon>Pirellulaceae</taxon>
        <taxon>Pirellula</taxon>
    </lineage>
</organism>
<evidence type="ECO:0000313" key="4">
    <source>
        <dbReference type="Proteomes" id="UP000001887"/>
    </source>
</evidence>
<accession>D2R9E3</accession>
<dbReference type="InterPro" id="IPR013429">
    <property type="entry name" value="Regulatory_FmdB_Zinc_ribbon"/>
</dbReference>
<dbReference type="PANTHER" id="PTHR34404:SF2">
    <property type="entry name" value="CONSERVED SERINE RICH PROTEIN"/>
    <property type="match status" value="1"/>
</dbReference>
<dbReference type="SMART" id="SM00834">
    <property type="entry name" value="CxxC_CXXC_SSSS"/>
    <property type="match status" value="1"/>
</dbReference>
<proteinExistence type="predicted"/>
<dbReference type="NCBIfam" id="TIGR02605">
    <property type="entry name" value="CxxC_CxxC_SSSS"/>
    <property type="match status" value="1"/>
</dbReference>
<evidence type="ECO:0000259" key="2">
    <source>
        <dbReference type="SMART" id="SM00834"/>
    </source>
</evidence>
<dbReference type="Pfam" id="PF09723">
    <property type="entry name" value="Zn_ribbon_8"/>
    <property type="match status" value="1"/>
</dbReference>
<dbReference type="STRING" id="530564.Psta_3028"/>
<feature type="region of interest" description="Disordered" evidence="1">
    <location>
        <begin position="68"/>
        <end position="113"/>
    </location>
</feature>
<dbReference type="eggNOG" id="COG2331">
    <property type="taxonomic scope" value="Bacteria"/>
</dbReference>
<evidence type="ECO:0000313" key="3">
    <source>
        <dbReference type="EMBL" id="ADB17693.1"/>
    </source>
</evidence>
<dbReference type="AlphaFoldDB" id="D2R9E3"/>
<feature type="compositionally biased region" description="Basic and acidic residues" evidence="1">
    <location>
        <begin position="89"/>
        <end position="99"/>
    </location>
</feature>
<dbReference type="KEGG" id="psl:Psta_3028"/>
<sequence length="113" mass="12001">MPTYDYECSACGHKFEEFQSISAELLTKCPKCKKKKLVRLFGAGAAVMFKGSGFYTTDYRSESYKSAAASDKSSASSSESSSSSSEAKPAPKAESKPAKTESAPKSSGKKGDK</sequence>
<protein>
    <submittedName>
        <fullName evidence="3">Regulatory protein, FmdB family</fullName>
    </submittedName>
</protein>
<feature type="compositionally biased region" description="Low complexity" evidence="1">
    <location>
        <begin position="68"/>
        <end position="88"/>
    </location>
</feature>
<dbReference type="Proteomes" id="UP000001887">
    <property type="component" value="Chromosome"/>
</dbReference>
<keyword evidence="4" id="KW-1185">Reference proteome</keyword>